<dbReference type="GO" id="GO:0004252">
    <property type="term" value="F:serine-type endopeptidase activity"/>
    <property type="evidence" value="ECO:0007669"/>
    <property type="project" value="InterPro"/>
</dbReference>
<dbReference type="PANTHER" id="PTHR12383">
    <property type="entry name" value="PROTEASE FAMILY S26 MITOCHONDRIAL INNER MEMBRANE PROTEASE-RELATED"/>
    <property type="match status" value="1"/>
</dbReference>
<keyword evidence="3 8" id="KW-0378">Hydrolase</keyword>
<evidence type="ECO:0000256" key="8">
    <source>
        <dbReference type="RuleBase" id="RU362041"/>
    </source>
</evidence>
<dbReference type="InterPro" id="IPR019533">
    <property type="entry name" value="Peptidase_S26"/>
</dbReference>
<accession>A0A6A6HFI6</accession>
<name>A0A6A6HFI6_VIRVR</name>
<evidence type="ECO:0000256" key="7">
    <source>
        <dbReference type="PIRSR" id="PIRSR600223-1"/>
    </source>
</evidence>
<dbReference type="NCBIfam" id="TIGR02227">
    <property type="entry name" value="sigpep_I_bact"/>
    <property type="match status" value="1"/>
</dbReference>
<organism evidence="10 11">
    <name type="scientific">Viridothelium virens</name>
    <name type="common">Speckled blister lichen</name>
    <name type="synonym">Trypethelium virens</name>
    <dbReference type="NCBI Taxonomy" id="1048519"/>
    <lineage>
        <taxon>Eukaryota</taxon>
        <taxon>Fungi</taxon>
        <taxon>Dikarya</taxon>
        <taxon>Ascomycota</taxon>
        <taxon>Pezizomycotina</taxon>
        <taxon>Dothideomycetes</taxon>
        <taxon>Dothideomycetes incertae sedis</taxon>
        <taxon>Trypetheliales</taxon>
        <taxon>Trypetheliaceae</taxon>
        <taxon>Viridothelium</taxon>
    </lineage>
</organism>
<dbReference type="EMBL" id="ML991786">
    <property type="protein sequence ID" value="KAF2236230.1"/>
    <property type="molecule type" value="Genomic_DNA"/>
</dbReference>
<keyword evidence="5" id="KW-0472">Membrane</keyword>
<evidence type="ECO:0000256" key="4">
    <source>
        <dbReference type="ARBA" id="ARBA00023128"/>
    </source>
</evidence>
<feature type="domain" description="Peptidase S26" evidence="9">
    <location>
        <begin position="27"/>
        <end position="157"/>
    </location>
</feature>
<evidence type="ECO:0000313" key="11">
    <source>
        <dbReference type="Proteomes" id="UP000800092"/>
    </source>
</evidence>
<evidence type="ECO:0000259" key="9">
    <source>
        <dbReference type="Pfam" id="PF10502"/>
    </source>
</evidence>
<evidence type="ECO:0000256" key="3">
    <source>
        <dbReference type="ARBA" id="ARBA00022801"/>
    </source>
</evidence>
<dbReference type="PANTHER" id="PTHR12383:SF16">
    <property type="entry name" value="MITOCHONDRIAL INNER MEMBRANE PROTEASE SUBUNIT 1"/>
    <property type="match status" value="1"/>
</dbReference>
<comment type="similarity">
    <text evidence="6">Belongs to the peptidase S26 family. IMP1 subfamily.</text>
</comment>
<evidence type="ECO:0000256" key="1">
    <source>
        <dbReference type="ARBA" id="ARBA00004273"/>
    </source>
</evidence>
<protein>
    <recommendedName>
        <fullName evidence="8">Mitochondrial inner membrane protease subunit</fullName>
        <ecNumber evidence="8">3.4.21.-</ecNumber>
    </recommendedName>
</protein>
<dbReference type="InterPro" id="IPR052064">
    <property type="entry name" value="Mito_IMP1_subunit"/>
</dbReference>
<keyword evidence="2 8" id="KW-0999">Mitochondrion inner membrane</keyword>
<dbReference type="SUPFAM" id="SSF51306">
    <property type="entry name" value="LexA/Signal peptidase"/>
    <property type="match status" value="1"/>
</dbReference>
<dbReference type="GO" id="GO:0006465">
    <property type="term" value="P:signal peptide processing"/>
    <property type="evidence" value="ECO:0007669"/>
    <property type="project" value="InterPro"/>
</dbReference>
<dbReference type="InterPro" id="IPR000223">
    <property type="entry name" value="Pept_S26A_signal_pept_1"/>
</dbReference>
<dbReference type="Gene3D" id="2.10.109.10">
    <property type="entry name" value="Umud Fragment, subunit A"/>
    <property type="match status" value="1"/>
</dbReference>
<sequence>MFGRKAREIGSGLLYGTQSLLIGHLFLTYAYDTGDAYGVSMMPTMDSSGEFLIMSKKYRRGRGVQVGDMVSFKHPVLAESMGRSVKRVVGMPGDFVLRNTPGAGIYREEEMLQVRGKTIQIKVPEGHCYVAGDNLKWSRDSRIFGPLPLALIRGKVVAGLKRPSGTLFPAIKKYHNGLQEVDE</sequence>
<reference evidence="10" key="1">
    <citation type="journal article" date="2020" name="Stud. Mycol.">
        <title>101 Dothideomycetes genomes: a test case for predicting lifestyles and emergence of pathogens.</title>
        <authorList>
            <person name="Haridas S."/>
            <person name="Albert R."/>
            <person name="Binder M."/>
            <person name="Bloem J."/>
            <person name="Labutti K."/>
            <person name="Salamov A."/>
            <person name="Andreopoulos B."/>
            <person name="Baker S."/>
            <person name="Barry K."/>
            <person name="Bills G."/>
            <person name="Bluhm B."/>
            <person name="Cannon C."/>
            <person name="Castanera R."/>
            <person name="Culley D."/>
            <person name="Daum C."/>
            <person name="Ezra D."/>
            <person name="Gonzalez J."/>
            <person name="Henrissat B."/>
            <person name="Kuo A."/>
            <person name="Liang C."/>
            <person name="Lipzen A."/>
            <person name="Lutzoni F."/>
            <person name="Magnuson J."/>
            <person name="Mondo S."/>
            <person name="Nolan M."/>
            <person name="Ohm R."/>
            <person name="Pangilinan J."/>
            <person name="Park H.-J."/>
            <person name="Ramirez L."/>
            <person name="Alfaro M."/>
            <person name="Sun H."/>
            <person name="Tritt A."/>
            <person name="Yoshinaga Y."/>
            <person name="Zwiers L.-H."/>
            <person name="Turgeon B."/>
            <person name="Goodwin S."/>
            <person name="Spatafora J."/>
            <person name="Crous P."/>
            <person name="Grigoriev I."/>
        </authorList>
    </citation>
    <scope>NUCLEOTIDE SEQUENCE</scope>
    <source>
        <strain evidence="10">Tuck. ex Michener</strain>
    </source>
</reference>
<dbReference type="GO" id="GO:0006627">
    <property type="term" value="P:protein processing involved in protein targeting to mitochondrion"/>
    <property type="evidence" value="ECO:0007669"/>
    <property type="project" value="TreeGrafter"/>
</dbReference>
<proteinExistence type="inferred from homology"/>
<dbReference type="OrthoDB" id="308440at2759"/>
<dbReference type="InterPro" id="IPR036286">
    <property type="entry name" value="LexA/Signal_pep-like_sf"/>
</dbReference>
<dbReference type="AlphaFoldDB" id="A0A6A6HFI6"/>
<feature type="active site" evidence="7">
    <location>
        <position position="40"/>
    </location>
</feature>
<keyword evidence="8" id="KW-0645">Protease</keyword>
<dbReference type="Pfam" id="PF10502">
    <property type="entry name" value="Peptidase_S26"/>
    <property type="match status" value="1"/>
</dbReference>
<evidence type="ECO:0000313" key="10">
    <source>
        <dbReference type="EMBL" id="KAF2236230.1"/>
    </source>
</evidence>
<dbReference type="CDD" id="cd06530">
    <property type="entry name" value="S26_SPase_I"/>
    <property type="match status" value="1"/>
</dbReference>
<dbReference type="Proteomes" id="UP000800092">
    <property type="component" value="Unassembled WGS sequence"/>
</dbReference>
<evidence type="ECO:0000256" key="6">
    <source>
        <dbReference type="ARBA" id="ARBA00038445"/>
    </source>
</evidence>
<dbReference type="PRINTS" id="PR00727">
    <property type="entry name" value="LEADERPTASE"/>
</dbReference>
<dbReference type="GO" id="GO:0042720">
    <property type="term" value="C:mitochondrial inner membrane peptidase complex"/>
    <property type="evidence" value="ECO:0007669"/>
    <property type="project" value="TreeGrafter"/>
</dbReference>
<feature type="active site" evidence="7">
    <location>
        <position position="86"/>
    </location>
</feature>
<keyword evidence="11" id="KW-1185">Reference proteome</keyword>
<dbReference type="EC" id="3.4.21.-" evidence="8"/>
<comment type="subcellular location">
    <subcellularLocation>
        <location evidence="1 8">Mitochondrion inner membrane</location>
    </subcellularLocation>
</comment>
<keyword evidence="4 8" id="KW-0496">Mitochondrion</keyword>
<gene>
    <name evidence="10" type="ORF">EV356DRAFT_482344</name>
</gene>
<evidence type="ECO:0000256" key="2">
    <source>
        <dbReference type="ARBA" id="ARBA00022792"/>
    </source>
</evidence>
<evidence type="ECO:0000256" key="5">
    <source>
        <dbReference type="ARBA" id="ARBA00023136"/>
    </source>
</evidence>